<accession>A0A3S5AKD0</accession>
<reference evidence="2" key="1">
    <citation type="submission" date="2018-11" db="EMBL/GenBank/DDBJ databases">
        <authorList>
            <consortium name="Pathogen Informatics"/>
        </authorList>
    </citation>
    <scope>NUCLEOTIDE SEQUENCE</scope>
</reference>
<dbReference type="EMBL" id="CAAALY010038369">
    <property type="protein sequence ID" value="VEL18725.1"/>
    <property type="molecule type" value="Genomic_DNA"/>
</dbReference>
<dbReference type="Proteomes" id="UP000784294">
    <property type="component" value="Unassembled WGS sequence"/>
</dbReference>
<comment type="caution">
    <text evidence="2">The sequence shown here is derived from an EMBL/GenBank/DDBJ whole genome shotgun (WGS) entry which is preliminary data.</text>
</comment>
<protein>
    <submittedName>
        <fullName evidence="2">Uncharacterized protein</fullName>
    </submittedName>
</protein>
<feature type="region of interest" description="Disordered" evidence="1">
    <location>
        <begin position="195"/>
        <end position="223"/>
    </location>
</feature>
<dbReference type="AlphaFoldDB" id="A0A3S5AKD0"/>
<proteinExistence type="predicted"/>
<keyword evidence="3" id="KW-1185">Reference proteome</keyword>
<sequence length="223" mass="23057">MPHELDYLVAKATGPVAVGSSASSSLTTAYLSQPGRPVVSPYGGGQSRLMQTLVLPQYPRSQTSVYNFSPSTGLSESNLSAMIGSGGVRLLPSTTTMGQVVMAPFVASVGKSSLAQHQMITADPVMTKATPTMLRAVGEERTEAEAEEDELAAISLNAIPALLTTGLDSSLGCSDQASPGGSLYADPMDLELAPCGQVKKTKPGIGKEKKYKLSPPGHTDGNS</sequence>
<evidence type="ECO:0000313" key="2">
    <source>
        <dbReference type="EMBL" id="VEL18725.1"/>
    </source>
</evidence>
<evidence type="ECO:0000313" key="3">
    <source>
        <dbReference type="Proteomes" id="UP000784294"/>
    </source>
</evidence>
<name>A0A3S5AKD0_9PLAT</name>
<organism evidence="2 3">
    <name type="scientific">Protopolystoma xenopodis</name>
    <dbReference type="NCBI Taxonomy" id="117903"/>
    <lineage>
        <taxon>Eukaryota</taxon>
        <taxon>Metazoa</taxon>
        <taxon>Spiralia</taxon>
        <taxon>Lophotrochozoa</taxon>
        <taxon>Platyhelminthes</taxon>
        <taxon>Monogenea</taxon>
        <taxon>Polyopisthocotylea</taxon>
        <taxon>Polystomatidea</taxon>
        <taxon>Polystomatidae</taxon>
        <taxon>Protopolystoma</taxon>
    </lineage>
</organism>
<gene>
    <name evidence="2" type="ORF">PXEA_LOCUS12165</name>
</gene>
<evidence type="ECO:0000256" key="1">
    <source>
        <dbReference type="SAM" id="MobiDB-lite"/>
    </source>
</evidence>